<comment type="caution">
    <text evidence="5">The sequence shown here is derived from an EMBL/GenBank/DDBJ whole genome shotgun (WGS) entry which is preliminary data.</text>
</comment>
<evidence type="ECO:0000256" key="3">
    <source>
        <dbReference type="PROSITE-ProRule" id="PRU00023"/>
    </source>
</evidence>
<organism evidence="5 6">
    <name type="scientific">Candidatus Kapaibacterium thiocyanatum</name>
    <dbReference type="NCBI Taxonomy" id="1895771"/>
    <lineage>
        <taxon>Bacteria</taxon>
        <taxon>Pseudomonadati</taxon>
        <taxon>Candidatus Kapaibacteriota</taxon>
        <taxon>Candidatus Kapaibacteriia</taxon>
        <taxon>Candidatus Kapaibacteriales</taxon>
        <taxon>Candidatus Kapaibacteriaceae</taxon>
        <taxon>Candidatus Kapaibacterium</taxon>
    </lineage>
</organism>
<evidence type="ECO:0000256" key="2">
    <source>
        <dbReference type="ARBA" id="ARBA00023043"/>
    </source>
</evidence>
<keyword evidence="1" id="KW-0677">Repeat</keyword>
<proteinExistence type="predicted"/>
<feature type="repeat" description="ANK" evidence="3">
    <location>
        <begin position="122"/>
        <end position="154"/>
    </location>
</feature>
<evidence type="ECO:0000256" key="1">
    <source>
        <dbReference type="ARBA" id="ARBA00022737"/>
    </source>
</evidence>
<feature type="signal peptide" evidence="4">
    <location>
        <begin position="1"/>
        <end position="24"/>
    </location>
</feature>
<reference evidence="5 6" key="1">
    <citation type="submission" date="2016-09" db="EMBL/GenBank/DDBJ databases">
        <title>Genome-resolved meta-omics ties microbial dynamics to process performance in biotechnology for thiocyanate degradation.</title>
        <authorList>
            <person name="Kantor R.S."/>
            <person name="Huddy R.J."/>
            <person name="Iyer R."/>
            <person name="Thomas B.C."/>
            <person name="Brown C.T."/>
            <person name="Anantharaman K."/>
            <person name="Tringe S."/>
            <person name="Hettich R.L."/>
            <person name="Harrison S.T."/>
            <person name="Banfield J.F."/>
        </authorList>
    </citation>
    <scope>NUCLEOTIDE SEQUENCE [LARGE SCALE GENOMIC DNA]</scope>
    <source>
        <strain evidence="5">59-99</strain>
    </source>
</reference>
<feature type="repeat" description="ANK" evidence="3">
    <location>
        <begin position="155"/>
        <end position="187"/>
    </location>
</feature>
<dbReference type="InterPro" id="IPR036770">
    <property type="entry name" value="Ankyrin_rpt-contain_sf"/>
</dbReference>
<dbReference type="SUPFAM" id="SSF48403">
    <property type="entry name" value="Ankyrin repeat"/>
    <property type="match status" value="1"/>
</dbReference>
<dbReference type="PROSITE" id="PS50088">
    <property type="entry name" value="ANK_REPEAT"/>
    <property type="match status" value="4"/>
</dbReference>
<dbReference type="SMART" id="SM00248">
    <property type="entry name" value="ANK"/>
    <property type="match status" value="6"/>
</dbReference>
<dbReference type="AlphaFoldDB" id="A0A1M3L562"/>
<dbReference type="PANTHER" id="PTHR24171">
    <property type="entry name" value="ANKYRIN REPEAT DOMAIN-CONTAINING PROTEIN 39-RELATED"/>
    <property type="match status" value="1"/>
</dbReference>
<feature type="chain" id="PRO_5012137895" evidence="4">
    <location>
        <begin position="25"/>
        <end position="247"/>
    </location>
</feature>
<evidence type="ECO:0000256" key="4">
    <source>
        <dbReference type="SAM" id="SignalP"/>
    </source>
</evidence>
<dbReference type="STRING" id="1895771.BGO89_03690"/>
<keyword evidence="4" id="KW-0732">Signal</keyword>
<dbReference type="EMBL" id="MKVH01000003">
    <property type="protein sequence ID" value="OJX60687.1"/>
    <property type="molecule type" value="Genomic_DNA"/>
</dbReference>
<dbReference type="PANTHER" id="PTHR24171:SF9">
    <property type="entry name" value="ANKYRIN REPEAT DOMAIN-CONTAINING PROTEIN 39"/>
    <property type="match status" value="1"/>
</dbReference>
<accession>A0A1M3L562</accession>
<dbReference type="Pfam" id="PF12796">
    <property type="entry name" value="Ank_2"/>
    <property type="match status" value="2"/>
</dbReference>
<evidence type="ECO:0000313" key="5">
    <source>
        <dbReference type="EMBL" id="OJX60687.1"/>
    </source>
</evidence>
<feature type="repeat" description="ANK" evidence="3">
    <location>
        <begin position="56"/>
        <end position="88"/>
    </location>
</feature>
<keyword evidence="2 3" id="KW-0040">ANK repeat</keyword>
<feature type="repeat" description="ANK" evidence="3">
    <location>
        <begin position="89"/>
        <end position="121"/>
    </location>
</feature>
<evidence type="ECO:0000313" key="6">
    <source>
        <dbReference type="Proteomes" id="UP000184233"/>
    </source>
</evidence>
<dbReference type="PROSITE" id="PS50297">
    <property type="entry name" value="ANK_REP_REGION"/>
    <property type="match status" value="3"/>
</dbReference>
<sequence>MKFLLSTLIVTGLLATAGPSVVTAQPLVEAVRAGNVKTVQKLLGKKSTDVNQRDAEGLTPLMIAAVAGDSAMVELLLDKGADIDAQSGSGMTALMGAAFNSRERALDVLIAHKANLDLQDHKGRTALIVASKQGVTALVTTLLEARANTELRDVNGNTALLVACGERHLHIMMELLRGGANVDVRDPKGRTPLMLLSFLGEDGMIGLMLKYKPDVNAVDFSLKTALTYAKENKRKLVVSLLEQAGAR</sequence>
<gene>
    <name evidence="5" type="ORF">BGO89_03690</name>
</gene>
<dbReference type="Proteomes" id="UP000184233">
    <property type="component" value="Unassembled WGS sequence"/>
</dbReference>
<name>A0A1M3L562_9BACT</name>
<dbReference type="InterPro" id="IPR002110">
    <property type="entry name" value="Ankyrin_rpt"/>
</dbReference>
<dbReference type="Gene3D" id="1.25.40.20">
    <property type="entry name" value="Ankyrin repeat-containing domain"/>
    <property type="match status" value="2"/>
</dbReference>
<protein>
    <submittedName>
        <fullName evidence="5">Uncharacterized protein</fullName>
    </submittedName>
</protein>